<dbReference type="InterPro" id="IPR011009">
    <property type="entry name" value="Kinase-like_dom_sf"/>
</dbReference>
<dbReference type="PANTHER" id="PTHR24055">
    <property type="entry name" value="MITOGEN-ACTIVATED PROTEIN KINASE"/>
    <property type="match status" value="1"/>
</dbReference>
<dbReference type="InterPro" id="IPR050117">
    <property type="entry name" value="MAPK"/>
</dbReference>
<proteinExistence type="predicted"/>
<dbReference type="Gene3D" id="3.30.200.20">
    <property type="entry name" value="Phosphorylase Kinase, domain 1"/>
    <property type="match status" value="1"/>
</dbReference>
<comment type="caution">
    <text evidence="4">The sequence shown here is derived from an EMBL/GenBank/DDBJ whole genome shotgun (WGS) entry which is preliminary data.</text>
</comment>
<keyword evidence="1" id="KW-0547">Nucleotide-binding</keyword>
<accession>A0ABR2L9F8</accession>
<sequence>MSSKNDSLFDTPASERFNLVERISATTLSQVWHAKRIKDDKEFTIKQTKLFVKENFVSPSVFHELSLLGEVNYPHIIRPYLNEISFDFKKEQVSFCFENHLTNVQKIVRYYKKKNEVIPLVAAKSILFQLLLAIDYLHYRKIAHCNVIPANLVLVPEKDRIPGILKLMDFGYSRIIEDAGNQRSLNVVHPWYRAPEVLLGDTTYDKSIDIWACGCVFAEILTGNVLFGSKKKETNGELNNITQLLRITRILGPITEVDCAHPLYCVNFQQFMQNQPMDTKNVLVSIISSTPEALDLLTKMLQYNALKRITAREALSHPFFSKEPLCETNIVGLFPKKEWNSINHLQARPPQTQSLNTRSHVAEANQS</sequence>
<evidence type="ECO:0000313" key="4">
    <source>
        <dbReference type="EMBL" id="KAK8899977.1"/>
    </source>
</evidence>
<reference evidence="4 5" key="1">
    <citation type="submission" date="2024-04" db="EMBL/GenBank/DDBJ databases">
        <title>Tritrichomonas musculus Genome.</title>
        <authorList>
            <person name="Alves-Ferreira E."/>
            <person name="Grigg M."/>
            <person name="Lorenzi H."/>
            <person name="Galac M."/>
        </authorList>
    </citation>
    <scope>NUCLEOTIDE SEQUENCE [LARGE SCALE GENOMIC DNA]</scope>
    <source>
        <strain evidence="4 5">EAF2021</strain>
    </source>
</reference>
<keyword evidence="5" id="KW-1185">Reference proteome</keyword>
<dbReference type="PROSITE" id="PS50011">
    <property type="entry name" value="PROTEIN_KINASE_DOM"/>
    <property type="match status" value="1"/>
</dbReference>
<evidence type="ECO:0000256" key="2">
    <source>
        <dbReference type="ARBA" id="ARBA00022840"/>
    </source>
</evidence>
<evidence type="ECO:0000313" key="5">
    <source>
        <dbReference type="Proteomes" id="UP001470230"/>
    </source>
</evidence>
<dbReference type="EMBL" id="JAPFFF010000001">
    <property type="protein sequence ID" value="KAK8899977.1"/>
    <property type="molecule type" value="Genomic_DNA"/>
</dbReference>
<dbReference type="Proteomes" id="UP001470230">
    <property type="component" value="Unassembled WGS sequence"/>
</dbReference>
<gene>
    <name evidence="4" type="ORF">M9Y10_002300</name>
</gene>
<dbReference type="InterPro" id="IPR000719">
    <property type="entry name" value="Prot_kinase_dom"/>
</dbReference>
<dbReference type="Gene3D" id="1.10.510.10">
    <property type="entry name" value="Transferase(Phosphotransferase) domain 1"/>
    <property type="match status" value="1"/>
</dbReference>
<evidence type="ECO:0000256" key="1">
    <source>
        <dbReference type="ARBA" id="ARBA00022741"/>
    </source>
</evidence>
<protein>
    <recommendedName>
        <fullName evidence="3">Protein kinase domain-containing protein</fullName>
    </recommendedName>
</protein>
<keyword evidence="2" id="KW-0067">ATP-binding</keyword>
<evidence type="ECO:0000259" key="3">
    <source>
        <dbReference type="PROSITE" id="PS50011"/>
    </source>
</evidence>
<dbReference type="SMART" id="SM00220">
    <property type="entry name" value="S_TKc"/>
    <property type="match status" value="1"/>
</dbReference>
<dbReference type="Pfam" id="PF00069">
    <property type="entry name" value="Pkinase"/>
    <property type="match status" value="1"/>
</dbReference>
<organism evidence="4 5">
    <name type="scientific">Tritrichomonas musculus</name>
    <dbReference type="NCBI Taxonomy" id="1915356"/>
    <lineage>
        <taxon>Eukaryota</taxon>
        <taxon>Metamonada</taxon>
        <taxon>Parabasalia</taxon>
        <taxon>Tritrichomonadida</taxon>
        <taxon>Tritrichomonadidae</taxon>
        <taxon>Tritrichomonas</taxon>
    </lineage>
</organism>
<dbReference type="SUPFAM" id="SSF56112">
    <property type="entry name" value="Protein kinase-like (PK-like)"/>
    <property type="match status" value="1"/>
</dbReference>
<feature type="domain" description="Protein kinase" evidence="3">
    <location>
        <begin position="17"/>
        <end position="320"/>
    </location>
</feature>
<name>A0ABR2L9F8_9EUKA</name>